<dbReference type="Gene3D" id="2.40.50.100">
    <property type="match status" value="1"/>
</dbReference>
<organism evidence="11 12">
    <name type="scientific">Fragariocoptes setiger</name>
    <dbReference type="NCBI Taxonomy" id="1670756"/>
    <lineage>
        <taxon>Eukaryota</taxon>
        <taxon>Metazoa</taxon>
        <taxon>Ecdysozoa</taxon>
        <taxon>Arthropoda</taxon>
        <taxon>Chelicerata</taxon>
        <taxon>Arachnida</taxon>
        <taxon>Acari</taxon>
        <taxon>Acariformes</taxon>
        <taxon>Trombidiformes</taxon>
        <taxon>Prostigmata</taxon>
        <taxon>Eupodina</taxon>
        <taxon>Eriophyoidea</taxon>
        <taxon>Phytoptidae</taxon>
        <taxon>Fragariocoptes</taxon>
    </lineage>
</organism>
<comment type="similarity">
    <text evidence="2 7">Belongs to the 2-oxoacid dehydrogenase family.</text>
</comment>
<evidence type="ECO:0000256" key="5">
    <source>
        <dbReference type="ARBA" id="ARBA00022946"/>
    </source>
</evidence>
<evidence type="ECO:0000256" key="4">
    <source>
        <dbReference type="ARBA" id="ARBA00022823"/>
    </source>
</evidence>
<accession>A0ABQ7S8M8</accession>
<evidence type="ECO:0000313" key="12">
    <source>
        <dbReference type="Proteomes" id="UP000825002"/>
    </source>
</evidence>
<dbReference type="SUPFAM" id="SSF52777">
    <property type="entry name" value="CoA-dependent acyltransferases"/>
    <property type="match status" value="1"/>
</dbReference>
<dbReference type="PROSITE" id="PS51826">
    <property type="entry name" value="PSBD"/>
    <property type="match status" value="1"/>
</dbReference>
<feature type="domain" description="Peripheral subunit-binding (PSBD)" evidence="10">
    <location>
        <begin position="209"/>
        <end position="246"/>
    </location>
</feature>
<dbReference type="InterPro" id="IPR050743">
    <property type="entry name" value="2-oxoacid_DH_E2_comp"/>
</dbReference>
<evidence type="ECO:0000259" key="10">
    <source>
        <dbReference type="PROSITE" id="PS51826"/>
    </source>
</evidence>
<evidence type="ECO:0000256" key="2">
    <source>
        <dbReference type="ARBA" id="ARBA00007317"/>
    </source>
</evidence>
<keyword evidence="4 7" id="KW-0450">Lipoyl</keyword>
<proteinExistence type="inferred from homology"/>
<dbReference type="InterPro" id="IPR036625">
    <property type="entry name" value="E3-bd_dom_sf"/>
</dbReference>
<evidence type="ECO:0000313" key="11">
    <source>
        <dbReference type="EMBL" id="KAG9509785.1"/>
    </source>
</evidence>
<dbReference type="SUPFAM" id="SSF51230">
    <property type="entry name" value="Single hybrid motif"/>
    <property type="match status" value="1"/>
</dbReference>
<evidence type="ECO:0000256" key="7">
    <source>
        <dbReference type="RuleBase" id="RU003423"/>
    </source>
</evidence>
<dbReference type="InterPro" id="IPR001078">
    <property type="entry name" value="2-oxoacid_DH_actylTfrase"/>
</dbReference>
<gene>
    <name evidence="11" type="primary">dbt-1</name>
    <name evidence="11" type="ORF">GZH46_01684</name>
</gene>
<dbReference type="SUPFAM" id="SSF47005">
    <property type="entry name" value="Peripheral subunit-binding domain of 2-oxo acid dehydrogenase complex"/>
    <property type="match status" value="1"/>
</dbReference>
<comment type="caution">
    <text evidence="11">The sequence shown here is derived from an EMBL/GenBank/DDBJ whole genome shotgun (WGS) entry which is preliminary data.</text>
</comment>
<feature type="compositionally biased region" description="Low complexity" evidence="8">
    <location>
        <begin position="158"/>
        <end position="173"/>
    </location>
</feature>
<keyword evidence="12" id="KW-1185">Reference proteome</keyword>
<dbReference type="PANTHER" id="PTHR43178:SF5">
    <property type="entry name" value="LIPOAMIDE ACYLTRANSFERASE COMPONENT OF BRANCHED-CHAIN ALPHA-KETO ACID DEHYDROGENASE COMPLEX, MITOCHONDRIAL"/>
    <property type="match status" value="1"/>
</dbReference>
<dbReference type="InterPro" id="IPR023213">
    <property type="entry name" value="CAT-like_dom_sf"/>
</dbReference>
<dbReference type="InterPro" id="IPR011053">
    <property type="entry name" value="Single_hybrid_motif"/>
</dbReference>
<dbReference type="Pfam" id="PF02817">
    <property type="entry name" value="E3_binding"/>
    <property type="match status" value="1"/>
</dbReference>
<dbReference type="PANTHER" id="PTHR43178">
    <property type="entry name" value="DIHYDROLIPOAMIDE ACETYLTRANSFERASE COMPONENT OF PYRUVATE DEHYDROGENASE COMPLEX"/>
    <property type="match status" value="1"/>
</dbReference>
<dbReference type="Proteomes" id="UP000825002">
    <property type="component" value="Unassembled WGS sequence"/>
</dbReference>
<dbReference type="CDD" id="cd06849">
    <property type="entry name" value="lipoyl_domain"/>
    <property type="match status" value="1"/>
</dbReference>
<evidence type="ECO:0000256" key="8">
    <source>
        <dbReference type="SAM" id="MobiDB-lite"/>
    </source>
</evidence>
<dbReference type="InterPro" id="IPR000089">
    <property type="entry name" value="Biotin_lipoyl"/>
</dbReference>
<keyword evidence="3 7" id="KW-0808">Transferase</keyword>
<dbReference type="EC" id="2.3.1.-" evidence="7"/>
<dbReference type="InterPro" id="IPR003016">
    <property type="entry name" value="2-oxoA_DH_lipoyl-BS"/>
</dbReference>
<dbReference type="InterPro" id="IPR004167">
    <property type="entry name" value="PSBD"/>
</dbReference>
<feature type="domain" description="Lipoyl-binding" evidence="9">
    <location>
        <begin position="76"/>
        <end position="151"/>
    </location>
</feature>
<name>A0ABQ7S8M8_9ACAR</name>
<reference evidence="11 12" key="1">
    <citation type="submission" date="2020-10" db="EMBL/GenBank/DDBJ databases">
        <authorList>
            <person name="Klimov P.B."/>
            <person name="Dyachkov S.M."/>
            <person name="Chetverikov P.E."/>
        </authorList>
    </citation>
    <scope>NUCLEOTIDE SEQUENCE [LARGE SCALE GENOMIC DNA]</scope>
    <source>
        <strain evidence="11">BMOC 18-1129-001#AD2665</strain>
        <tissue evidence="11">Entire mites</tissue>
    </source>
</reference>
<sequence>MQAVRLSCRAIVALVPQYACLSKPLQTRSICYKGYYYILTHHRDYQTSVFESIQQHNVITNNSSRRPMSSGHGGKVINFMLADIGEGINEVMIREWFVKVGDTVKQFDSICEVQSDKASVTITSRYDGVISKIYHDIESVAKVGQPLVDIILDDGTSSCQTTSPQSSETSATAHRTLKSESAPKTIWPRSSVEVNQHKETSNVSLASIPTLPAVRRLAKERNVDLRLVKATGKDGRVTKEDLINFLESKENQSGIIHKQQPSTATTTKLQQRIRLKGIRQAMFKTMEEALKIPHFSLSEEIDVTRLSEFIRRLRNNSMNSYLPENCPKINHLAFMVKVCSMALIQYPQLNSIVETDSSGNHLVQKPHHNIGIAIDTSDGLVVPNIKNVETLSVIEIAQELARLKDASAQLKLSPRDVTDGTFSISNIGSIGGIRGYPVIMPPQVAIGAVGRIRRLPRFDSDSEDNSCVVARDIIEVVWAADHRVIDGATMTRFSNLWKAYLEDSALITLALK</sequence>
<evidence type="ECO:0000256" key="1">
    <source>
        <dbReference type="ARBA" id="ARBA00001938"/>
    </source>
</evidence>
<dbReference type="GO" id="GO:0016746">
    <property type="term" value="F:acyltransferase activity"/>
    <property type="evidence" value="ECO:0007669"/>
    <property type="project" value="UniProtKB-KW"/>
</dbReference>
<comment type="cofactor">
    <cofactor evidence="1 7">
        <name>(R)-lipoate</name>
        <dbReference type="ChEBI" id="CHEBI:83088"/>
    </cofactor>
</comment>
<evidence type="ECO:0000256" key="6">
    <source>
        <dbReference type="ARBA" id="ARBA00023315"/>
    </source>
</evidence>
<dbReference type="EMBL" id="JAIFTH010000338">
    <property type="protein sequence ID" value="KAG9509785.1"/>
    <property type="molecule type" value="Genomic_DNA"/>
</dbReference>
<protein>
    <recommendedName>
        <fullName evidence="7">Dihydrolipoamide acetyltransferase component of pyruvate dehydrogenase complex</fullName>
        <ecNumber evidence="7">2.3.1.-</ecNumber>
    </recommendedName>
</protein>
<keyword evidence="5" id="KW-0809">Transit peptide</keyword>
<dbReference type="Pfam" id="PF00198">
    <property type="entry name" value="2-oxoacid_dh"/>
    <property type="match status" value="1"/>
</dbReference>
<dbReference type="PROSITE" id="PS00189">
    <property type="entry name" value="LIPOYL"/>
    <property type="match status" value="1"/>
</dbReference>
<dbReference type="Gene3D" id="3.30.559.10">
    <property type="entry name" value="Chloramphenicol acetyltransferase-like domain"/>
    <property type="match status" value="1"/>
</dbReference>
<feature type="non-terminal residue" evidence="11">
    <location>
        <position position="1"/>
    </location>
</feature>
<dbReference type="PROSITE" id="PS50968">
    <property type="entry name" value="BIOTINYL_LIPOYL"/>
    <property type="match status" value="1"/>
</dbReference>
<dbReference type="Pfam" id="PF00364">
    <property type="entry name" value="Biotin_lipoyl"/>
    <property type="match status" value="1"/>
</dbReference>
<dbReference type="Gene3D" id="4.10.320.10">
    <property type="entry name" value="E3-binding domain"/>
    <property type="match status" value="1"/>
</dbReference>
<evidence type="ECO:0000256" key="3">
    <source>
        <dbReference type="ARBA" id="ARBA00022679"/>
    </source>
</evidence>
<feature type="region of interest" description="Disordered" evidence="8">
    <location>
        <begin position="158"/>
        <end position="182"/>
    </location>
</feature>
<evidence type="ECO:0000259" key="9">
    <source>
        <dbReference type="PROSITE" id="PS50968"/>
    </source>
</evidence>
<keyword evidence="6 7" id="KW-0012">Acyltransferase</keyword>